<name>A0A365KLP6_9BACL</name>
<keyword evidence="1" id="KW-1133">Transmembrane helix</keyword>
<sequence length="76" mass="8499">MPEMQLLDWNVIWSDFQIAFGPFAVALIPVIIAAVVLLIIKQLIPKGVLRQIFGIVSMVIIVYIAITSISNTTMNW</sequence>
<dbReference type="AlphaFoldDB" id="A0A365KLP6"/>
<organism evidence="2 3">
    <name type="scientific">Planococcus halotolerans</name>
    <dbReference type="NCBI Taxonomy" id="2233542"/>
    <lineage>
        <taxon>Bacteria</taxon>
        <taxon>Bacillati</taxon>
        <taxon>Bacillota</taxon>
        <taxon>Bacilli</taxon>
        <taxon>Bacillales</taxon>
        <taxon>Caryophanaceae</taxon>
        <taxon>Planococcus</taxon>
    </lineage>
</organism>
<evidence type="ECO:0000256" key="1">
    <source>
        <dbReference type="SAM" id="Phobius"/>
    </source>
</evidence>
<evidence type="ECO:0000313" key="3">
    <source>
        <dbReference type="Proteomes" id="UP000251002"/>
    </source>
</evidence>
<feature type="transmembrane region" description="Helical" evidence="1">
    <location>
        <begin position="20"/>
        <end position="40"/>
    </location>
</feature>
<gene>
    <name evidence="2" type="ORF">DP120_16920</name>
</gene>
<proteinExistence type="predicted"/>
<feature type="transmembrane region" description="Helical" evidence="1">
    <location>
        <begin position="52"/>
        <end position="70"/>
    </location>
</feature>
<accession>A0A365KLP6</accession>
<keyword evidence="3" id="KW-1185">Reference proteome</keyword>
<dbReference type="Proteomes" id="UP000251002">
    <property type="component" value="Unassembled WGS sequence"/>
</dbReference>
<reference evidence="2 3" key="1">
    <citation type="submission" date="2018-06" db="EMBL/GenBank/DDBJ databases">
        <title>The draft genome sequences of strains SCU63 and S1.</title>
        <authorList>
            <person name="Gan L."/>
        </authorList>
    </citation>
    <scope>NUCLEOTIDE SEQUENCE [LARGE SCALE GENOMIC DNA]</scope>
    <source>
        <strain evidence="2 3">SCU63</strain>
    </source>
</reference>
<keyword evidence="1" id="KW-0812">Transmembrane</keyword>
<comment type="caution">
    <text evidence="2">The sequence shown here is derived from an EMBL/GenBank/DDBJ whole genome shotgun (WGS) entry which is preliminary data.</text>
</comment>
<protein>
    <submittedName>
        <fullName evidence="2">Uncharacterized protein</fullName>
    </submittedName>
</protein>
<keyword evidence="1" id="KW-0472">Membrane</keyword>
<dbReference type="EMBL" id="QLZR01000009">
    <property type="protein sequence ID" value="RAZ73618.1"/>
    <property type="molecule type" value="Genomic_DNA"/>
</dbReference>
<evidence type="ECO:0000313" key="2">
    <source>
        <dbReference type="EMBL" id="RAZ73618.1"/>
    </source>
</evidence>
<dbReference type="RefSeq" id="WP_112224808.1">
    <property type="nucleotide sequence ID" value="NZ_CP196859.1"/>
</dbReference>